<proteinExistence type="predicted"/>
<dbReference type="STRING" id="1314776.A0A166C8Y2"/>
<dbReference type="AlphaFoldDB" id="A0A166C8Y2"/>
<evidence type="ECO:0000313" key="4">
    <source>
        <dbReference type="Proteomes" id="UP000076798"/>
    </source>
</evidence>
<evidence type="ECO:0000259" key="2">
    <source>
        <dbReference type="Pfam" id="PF20411"/>
    </source>
</evidence>
<keyword evidence="4" id="KW-1185">Reference proteome</keyword>
<feature type="domain" description="DUF6697" evidence="2">
    <location>
        <begin position="53"/>
        <end position="245"/>
    </location>
</feature>
<organism evidence="3 4">
    <name type="scientific">Sistotremastrum suecicum HHB10207 ss-3</name>
    <dbReference type="NCBI Taxonomy" id="1314776"/>
    <lineage>
        <taxon>Eukaryota</taxon>
        <taxon>Fungi</taxon>
        <taxon>Dikarya</taxon>
        <taxon>Basidiomycota</taxon>
        <taxon>Agaricomycotina</taxon>
        <taxon>Agaricomycetes</taxon>
        <taxon>Sistotremastrales</taxon>
        <taxon>Sistotremastraceae</taxon>
        <taxon>Sistotremastrum</taxon>
    </lineage>
</organism>
<dbReference type="InterPro" id="IPR046520">
    <property type="entry name" value="DUF6697"/>
</dbReference>
<accession>A0A166C8Y2</accession>
<evidence type="ECO:0000256" key="1">
    <source>
        <dbReference type="SAM" id="MobiDB-lite"/>
    </source>
</evidence>
<dbReference type="Pfam" id="PF20411">
    <property type="entry name" value="DUF6697"/>
    <property type="match status" value="1"/>
</dbReference>
<reference evidence="3 4" key="1">
    <citation type="journal article" date="2016" name="Mol. Biol. Evol.">
        <title>Comparative Genomics of Early-Diverging Mushroom-Forming Fungi Provides Insights into the Origins of Lignocellulose Decay Capabilities.</title>
        <authorList>
            <person name="Nagy L.G."/>
            <person name="Riley R."/>
            <person name="Tritt A."/>
            <person name="Adam C."/>
            <person name="Daum C."/>
            <person name="Floudas D."/>
            <person name="Sun H."/>
            <person name="Yadav J.S."/>
            <person name="Pangilinan J."/>
            <person name="Larsson K.H."/>
            <person name="Matsuura K."/>
            <person name="Barry K."/>
            <person name="Labutti K."/>
            <person name="Kuo R."/>
            <person name="Ohm R.A."/>
            <person name="Bhattacharya S.S."/>
            <person name="Shirouzu T."/>
            <person name="Yoshinaga Y."/>
            <person name="Martin F.M."/>
            <person name="Grigoriev I.V."/>
            <person name="Hibbett D.S."/>
        </authorList>
    </citation>
    <scope>NUCLEOTIDE SEQUENCE [LARGE SCALE GENOMIC DNA]</scope>
    <source>
        <strain evidence="3 4">HHB10207 ss-3</strain>
    </source>
</reference>
<evidence type="ECO:0000313" key="3">
    <source>
        <dbReference type="EMBL" id="KZT37204.1"/>
    </source>
</evidence>
<feature type="compositionally biased region" description="Low complexity" evidence="1">
    <location>
        <begin position="347"/>
        <end position="364"/>
    </location>
</feature>
<feature type="region of interest" description="Disordered" evidence="1">
    <location>
        <begin position="311"/>
        <end position="378"/>
    </location>
</feature>
<dbReference type="Proteomes" id="UP000076798">
    <property type="component" value="Unassembled WGS sequence"/>
</dbReference>
<gene>
    <name evidence="3" type="ORF">SISSUDRAFT_877215</name>
</gene>
<dbReference type="EMBL" id="KV428088">
    <property type="protein sequence ID" value="KZT37204.1"/>
    <property type="molecule type" value="Genomic_DNA"/>
</dbReference>
<protein>
    <recommendedName>
        <fullName evidence="2">DUF6697 domain-containing protein</fullName>
    </recommendedName>
</protein>
<sequence length="404" mass="45263">MKAETSETKAIAQIKKEEDQPFSLAESSLIRRYTANNCKNLHLPIPSHILNHTYSRPHISSLYGGNVQVTWVTVSRSRIRDGVGFYACPRTNWNPHMPRRPGECGVLFHPAHRVPLAEFEDEDEATGTGTGMGRRRTPLFGREKEGEWIYFGDYEFRASEPVSVQEWRDSPMETKLICLEKIRTLKSWSAHPINTITLARKIKQGGVPYLEPADLDEALVRGEWVFETCTVNCTGYNKRLQETLIGETFKTISEAELGPELDHKPSTGKTETQLLLEHVEAIKAQPHVKRKSSLSPLNALAGLEKIAKRRKETKSRFQRGESPPPKAPLRASPRKRLHVRAEEDKSTSTVTSDVVSSSPLSISPSPSPPPSSSKRRRTRLSMTAYAYSSTGIGIGTRDLPIEIS</sequence>
<name>A0A166C8Y2_9AGAM</name>
<dbReference type="OrthoDB" id="3176940at2759"/>